<feature type="domain" description="ATP-grasp" evidence="16">
    <location>
        <begin position="112"/>
        <end position="323"/>
    </location>
</feature>
<evidence type="ECO:0000256" key="10">
    <source>
        <dbReference type="ARBA" id="ARBA00023211"/>
    </source>
</evidence>
<organism evidence="17 18">
    <name type="scientific">Thermococcus thioreducens</name>
    <dbReference type="NCBI Taxonomy" id="277988"/>
    <lineage>
        <taxon>Archaea</taxon>
        <taxon>Methanobacteriati</taxon>
        <taxon>Methanobacteriota</taxon>
        <taxon>Thermococci</taxon>
        <taxon>Thermococcales</taxon>
        <taxon>Thermococcaceae</taxon>
        <taxon>Thermococcus</taxon>
    </lineage>
</organism>
<dbReference type="EMBL" id="FOIW01000002">
    <property type="protein sequence ID" value="SEW16743.1"/>
    <property type="molecule type" value="Genomic_DNA"/>
</dbReference>
<dbReference type="GO" id="GO:0005524">
    <property type="term" value="F:ATP binding"/>
    <property type="evidence" value="ECO:0007669"/>
    <property type="project" value="UniProtKB-UniRule"/>
</dbReference>
<dbReference type="NCBIfam" id="TIGR00877">
    <property type="entry name" value="purD"/>
    <property type="match status" value="1"/>
</dbReference>
<dbReference type="GO" id="GO:0006189">
    <property type="term" value="P:'de novo' IMP biosynthetic process"/>
    <property type="evidence" value="ECO:0007669"/>
    <property type="project" value="UniProtKB-UniRule"/>
</dbReference>
<keyword evidence="8 15" id="KW-0067">ATP-binding</keyword>
<evidence type="ECO:0000256" key="6">
    <source>
        <dbReference type="ARBA" id="ARBA00022741"/>
    </source>
</evidence>
<comment type="catalytic activity">
    <reaction evidence="14">
        <text>5-phospho-beta-D-ribosylamine + glycine + ATP = N(1)-(5-phospho-beta-D-ribosyl)glycinamide + ADP + phosphate + H(+)</text>
        <dbReference type="Rhea" id="RHEA:17453"/>
        <dbReference type="ChEBI" id="CHEBI:15378"/>
        <dbReference type="ChEBI" id="CHEBI:30616"/>
        <dbReference type="ChEBI" id="CHEBI:43474"/>
        <dbReference type="ChEBI" id="CHEBI:57305"/>
        <dbReference type="ChEBI" id="CHEBI:58681"/>
        <dbReference type="ChEBI" id="CHEBI:143788"/>
        <dbReference type="ChEBI" id="CHEBI:456216"/>
        <dbReference type="EC" id="6.3.4.13"/>
    </reaction>
</comment>
<keyword evidence="5 14" id="KW-0436">Ligase</keyword>
<evidence type="ECO:0000256" key="2">
    <source>
        <dbReference type="ARBA" id="ARBA00001946"/>
    </source>
</evidence>
<dbReference type="GO" id="GO:0004637">
    <property type="term" value="F:phosphoribosylamine-glycine ligase activity"/>
    <property type="evidence" value="ECO:0007669"/>
    <property type="project" value="UniProtKB-UniRule"/>
</dbReference>
<dbReference type="EC" id="6.3.4.13" evidence="4 14"/>
<proteinExistence type="inferred from homology"/>
<dbReference type="SUPFAM" id="SSF52440">
    <property type="entry name" value="PreATP-grasp domain"/>
    <property type="match status" value="1"/>
</dbReference>
<dbReference type="PANTHER" id="PTHR43472:SF1">
    <property type="entry name" value="PHOSPHORIBOSYLAMINE--GLYCINE LIGASE, CHLOROPLASTIC"/>
    <property type="match status" value="1"/>
</dbReference>
<dbReference type="GO" id="GO:0046872">
    <property type="term" value="F:metal ion binding"/>
    <property type="evidence" value="ECO:0007669"/>
    <property type="project" value="InterPro"/>
</dbReference>
<evidence type="ECO:0000256" key="8">
    <source>
        <dbReference type="ARBA" id="ARBA00022840"/>
    </source>
</evidence>
<evidence type="ECO:0000256" key="7">
    <source>
        <dbReference type="ARBA" id="ARBA00022755"/>
    </source>
</evidence>
<dbReference type="SUPFAM" id="SSF51246">
    <property type="entry name" value="Rudiment single hybrid motif"/>
    <property type="match status" value="1"/>
</dbReference>
<evidence type="ECO:0000256" key="9">
    <source>
        <dbReference type="ARBA" id="ARBA00022842"/>
    </source>
</evidence>
<dbReference type="Proteomes" id="UP000182125">
    <property type="component" value="Unassembled WGS sequence"/>
</dbReference>
<dbReference type="Pfam" id="PF01071">
    <property type="entry name" value="GARS_A"/>
    <property type="match status" value="1"/>
</dbReference>
<dbReference type="SMART" id="SM01210">
    <property type="entry name" value="GARS_C"/>
    <property type="match status" value="1"/>
</dbReference>
<dbReference type="HAMAP" id="MF_00138">
    <property type="entry name" value="GARS"/>
    <property type="match status" value="1"/>
</dbReference>
<dbReference type="Pfam" id="PF02843">
    <property type="entry name" value="GARS_C"/>
    <property type="match status" value="1"/>
</dbReference>
<dbReference type="InterPro" id="IPR020562">
    <property type="entry name" value="PRibGlycinamide_synth_N"/>
</dbReference>
<dbReference type="InterPro" id="IPR020560">
    <property type="entry name" value="PRibGlycinamide_synth_C-dom"/>
</dbReference>
<dbReference type="SUPFAM" id="SSF56059">
    <property type="entry name" value="Glutathione synthetase ATP-binding domain-like"/>
    <property type="match status" value="1"/>
</dbReference>
<evidence type="ECO:0000256" key="13">
    <source>
        <dbReference type="ARBA" id="ARBA00042864"/>
    </source>
</evidence>
<protein>
    <recommendedName>
        <fullName evidence="4 14">Phosphoribosylamine--glycine ligase</fullName>
        <ecNumber evidence="4 14">6.3.4.13</ecNumber>
    </recommendedName>
    <alternativeName>
        <fullName evidence="14">GARS</fullName>
    </alternativeName>
    <alternativeName>
        <fullName evidence="12 14">Glycinamide ribonucleotide synthetase</fullName>
    </alternativeName>
    <alternativeName>
        <fullName evidence="13 14">Phosphoribosylglycinamide synthetase</fullName>
    </alternativeName>
</protein>
<dbReference type="InterPro" id="IPR000115">
    <property type="entry name" value="PRibGlycinamide_synth"/>
</dbReference>
<evidence type="ECO:0000256" key="14">
    <source>
        <dbReference type="HAMAP-Rule" id="MF_00138"/>
    </source>
</evidence>
<dbReference type="InterPro" id="IPR011761">
    <property type="entry name" value="ATP-grasp"/>
</dbReference>
<dbReference type="PROSITE" id="PS00184">
    <property type="entry name" value="GARS"/>
    <property type="match status" value="1"/>
</dbReference>
<dbReference type="InterPro" id="IPR037123">
    <property type="entry name" value="PRibGlycinamide_synth_C_sf"/>
</dbReference>
<keyword evidence="7 14" id="KW-0658">Purine biosynthesis</keyword>
<dbReference type="Gene3D" id="3.30.470.20">
    <property type="entry name" value="ATP-grasp fold, B domain"/>
    <property type="match status" value="1"/>
</dbReference>
<dbReference type="InterPro" id="IPR016185">
    <property type="entry name" value="PreATP-grasp_dom_sf"/>
</dbReference>
<dbReference type="GO" id="GO:0009113">
    <property type="term" value="P:purine nucleobase biosynthetic process"/>
    <property type="evidence" value="ECO:0007669"/>
    <property type="project" value="InterPro"/>
</dbReference>
<dbReference type="PANTHER" id="PTHR43472">
    <property type="entry name" value="PHOSPHORIBOSYLAMINE--GLYCINE LIGASE"/>
    <property type="match status" value="1"/>
</dbReference>
<evidence type="ECO:0000256" key="12">
    <source>
        <dbReference type="ARBA" id="ARBA00042242"/>
    </source>
</evidence>
<evidence type="ECO:0000313" key="18">
    <source>
        <dbReference type="Proteomes" id="UP000182125"/>
    </source>
</evidence>
<gene>
    <name evidence="14" type="primary">purD</name>
    <name evidence="17" type="ORF">SAMN05216170_2004</name>
</gene>
<dbReference type="PROSITE" id="PS50975">
    <property type="entry name" value="ATP_GRASP"/>
    <property type="match status" value="1"/>
</dbReference>
<evidence type="ECO:0000313" key="17">
    <source>
        <dbReference type="EMBL" id="SEW16743.1"/>
    </source>
</evidence>
<comment type="cofactor">
    <cofactor evidence="1">
        <name>Mn(2+)</name>
        <dbReference type="ChEBI" id="CHEBI:29035"/>
    </cofactor>
</comment>
<keyword evidence="10" id="KW-0464">Manganese</keyword>
<keyword evidence="9" id="KW-0460">Magnesium</keyword>
<dbReference type="InterPro" id="IPR020561">
    <property type="entry name" value="PRibGlycinamid_synth_ATP-grasp"/>
</dbReference>
<evidence type="ECO:0000259" key="16">
    <source>
        <dbReference type="PROSITE" id="PS50975"/>
    </source>
</evidence>
<keyword evidence="6 15" id="KW-0547">Nucleotide-binding</keyword>
<dbReference type="Gene3D" id="3.90.600.10">
    <property type="entry name" value="Phosphoribosylglycinamide synthetase, C-terminal domain"/>
    <property type="match status" value="1"/>
</dbReference>
<sequence length="442" mass="48608">MVKLMKVLLVGGGGRENAIGEALVRSGAELYVISKHRNPGLARLARGYGLADETDVEKVLELARKWGIELAFIGPEAPLEKGIVDSFEREGIPAVGPTKDAARIETNKAFARSLMEEYEIPGRKLFKVFEDVSEMRSWIDDFGGPVVVKPLGLTGGKGVKVVGYQLRDNEEAKAYAEELIRKDGKVLIEERTDGVEFTFQVFTDGKRVIPMPLAQDYPHAYEDDRGPITGGMGSYSCGNHLLPFVTREDYKKALETLKATVEAMRKNGTPYRGILYGQFMLSKDGPVLIEYNARFGDPEAMNVLPLLKTSLVDIAEGIVDGSLGKAEFEKKATVVKYLAPKGYPLNPIKGVRVQVDEEAIVEAGARIYYASIDENFTLLGSRAIAVVGIADTLEEAGRIAEKAVPHVKGELFYRGDVGTRESVEKRIRLMKELGKDFEPNSC</sequence>
<dbReference type="Gene3D" id="3.40.50.20">
    <property type="match status" value="1"/>
</dbReference>
<evidence type="ECO:0000256" key="5">
    <source>
        <dbReference type="ARBA" id="ARBA00022598"/>
    </source>
</evidence>
<dbReference type="InterPro" id="IPR020559">
    <property type="entry name" value="PRibGlycinamide_synth_CS"/>
</dbReference>
<comment type="similarity">
    <text evidence="11 14">Belongs to the GARS family.</text>
</comment>
<name>A0A1I0PQX0_9EURY</name>
<dbReference type="InterPro" id="IPR013815">
    <property type="entry name" value="ATP_grasp_subdomain_1"/>
</dbReference>
<evidence type="ECO:0000256" key="15">
    <source>
        <dbReference type="PROSITE-ProRule" id="PRU00409"/>
    </source>
</evidence>
<reference evidence="17 18" key="1">
    <citation type="submission" date="2016-10" db="EMBL/GenBank/DDBJ databases">
        <authorList>
            <person name="de Groot N.N."/>
        </authorList>
    </citation>
    <scope>NUCLEOTIDE SEQUENCE [LARGE SCALE GENOMIC DNA]</scope>
    <source>
        <strain evidence="17 18">OGL-20</strain>
    </source>
</reference>
<evidence type="ECO:0000256" key="4">
    <source>
        <dbReference type="ARBA" id="ARBA00013255"/>
    </source>
</evidence>
<comment type="cofactor">
    <cofactor evidence="2">
        <name>Mg(2+)</name>
        <dbReference type="ChEBI" id="CHEBI:18420"/>
    </cofactor>
</comment>
<evidence type="ECO:0000256" key="3">
    <source>
        <dbReference type="ARBA" id="ARBA00005174"/>
    </source>
</evidence>
<dbReference type="SMART" id="SM01209">
    <property type="entry name" value="GARS_A"/>
    <property type="match status" value="1"/>
</dbReference>
<evidence type="ECO:0000256" key="11">
    <source>
        <dbReference type="ARBA" id="ARBA00038345"/>
    </source>
</evidence>
<dbReference type="Gene3D" id="3.30.1490.20">
    <property type="entry name" value="ATP-grasp fold, A domain"/>
    <property type="match status" value="1"/>
</dbReference>
<dbReference type="InterPro" id="IPR011054">
    <property type="entry name" value="Rudment_hybrid_motif"/>
</dbReference>
<evidence type="ECO:0000256" key="1">
    <source>
        <dbReference type="ARBA" id="ARBA00001936"/>
    </source>
</evidence>
<comment type="pathway">
    <text evidence="3 14">Purine metabolism; IMP biosynthesis via de novo pathway; N(1)-(5-phospho-D-ribosyl)glycinamide from 5-phospho-alpha-D-ribose 1-diphosphate: step 2/2.</text>
</comment>
<dbReference type="AlphaFoldDB" id="A0A1I0PQX0"/>
<accession>A0A1I0PQX0</accession>
<dbReference type="Pfam" id="PF02844">
    <property type="entry name" value="GARS_N"/>
    <property type="match status" value="1"/>
</dbReference>
<dbReference type="UniPathway" id="UPA00074">
    <property type="reaction ID" value="UER00125"/>
</dbReference>